<dbReference type="GO" id="GO:0044205">
    <property type="term" value="P:'de novo' UMP biosynthetic process"/>
    <property type="evidence" value="ECO:0007669"/>
    <property type="project" value="UniProtKB-UniRule"/>
</dbReference>
<dbReference type="EC" id="4.1.1.23" evidence="9"/>
<dbReference type="Proteomes" id="UP000288012">
    <property type="component" value="Unassembled WGS sequence"/>
</dbReference>
<dbReference type="InterPro" id="IPR018089">
    <property type="entry name" value="OMPdecase_AS"/>
</dbReference>
<dbReference type="GO" id="GO:0006207">
    <property type="term" value="P:'de novo' pyrimidine nucleobase biosynthetic process"/>
    <property type="evidence" value="ECO:0007669"/>
    <property type="project" value="InterPro"/>
</dbReference>
<dbReference type="PANTHER" id="PTHR32119:SF2">
    <property type="entry name" value="OROTIDINE 5'-PHOSPHATE DECARBOXYLASE"/>
    <property type="match status" value="1"/>
</dbReference>
<feature type="active site" description="For OMPdecase activity" evidence="10">
    <location>
        <position position="61"/>
    </location>
</feature>
<keyword evidence="4 9" id="KW-0210">Decarboxylase</keyword>
<dbReference type="RefSeq" id="WP_127111097.1">
    <property type="nucleotide sequence ID" value="NZ_RZGR01000006.1"/>
</dbReference>
<dbReference type="InterPro" id="IPR011060">
    <property type="entry name" value="RibuloseP-bd_barrel"/>
</dbReference>
<evidence type="ECO:0000256" key="4">
    <source>
        <dbReference type="ARBA" id="ARBA00022793"/>
    </source>
</evidence>
<gene>
    <name evidence="9" type="primary">pyrF</name>
    <name evidence="14" type="ORF">EKM59_02840</name>
</gene>
<evidence type="ECO:0000256" key="2">
    <source>
        <dbReference type="ARBA" id="ARBA00004861"/>
    </source>
</evidence>
<evidence type="ECO:0000313" key="14">
    <source>
        <dbReference type="EMBL" id="RUQ89712.1"/>
    </source>
</evidence>
<keyword evidence="6 9" id="KW-0456">Lyase</keyword>
<comment type="caution">
    <text evidence="14">The sequence shown here is derived from an EMBL/GenBank/DDBJ whole genome shotgun (WGS) entry which is preliminary data.</text>
</comment>
<evidence type="ECO:0000256" key="8">
    <source>
        <dbReference type="ARBA" id="ARBA00061012"/>
    </source>
</evidence>
<dbReference type="FunFam" id="3.20.20.70:FF:000015">
    <property type="entry name" value="Orotidine 5'-phosphate decarboxylase"/>
    <property type="match status" value="1"/>
</dbReference>
<comment type="subunit">
    <text evidence="3 9">Homodimer.</text>
</comment>
<proteinExistence type="inferred from homology"/>
<comment type="catalytic activity">
    <reaction evidence="7 9 12">
        <text>orotidine 5'-phosphate + H(+) = UMP + CO2</text>
        <dbReference type="Rhea" id="RHEA:11596"/>
        <dbReference type="ChEBI" id="CHEBI:15378"/>
        <dbReference type="ChEBI" id="CHEBI:16526"/>
        <dbReference type="ChEBI" id="CHEBI:57538"/>
        <dbReference type="ChEBI" id="CHEBI:57865"/>
        <dbReference type="EC" id="4.1.1.23"/>
    </reaction>
</comment>
<accession>A0A3S0XU00</accession>
<dbReference type="SMART" id="SM00934">
    <property type="entry name" value="OMPdecase"/>
    <property type="match status" value="1"/>
</dbReference>
<dbReference type="Pfam" id="PF00215">
    <property type="entry name" value="OMPdecase"/>
    <property type="match status" value="1"/>
</dbReference>
<comment type="pathway">
    <text evidence="2 9 12">Pyrimidine metabolism; UMP biosynthesis via de novo pathway; UMP from orotate: step 2/2.</text>
</comment>
<evidence type="ECO:0000256" key="10">
    <source>
        <dbReference type="PIRSR" id="PIRSR614732-1"/>
    </source>
</evidence>
<evidence type="ECO:0000256" key="5">
    <source>
        <dbReference type="ARBA" id="ARBA00022975"/>
    </source>
</evidence>
<feature type="active site" description="Proton donor" evidence="9">
    <location>
        <position position="61"/>
    </location>
</feature>
<dbReference type="InterPro" id="IPR001754">
    <property type="entry name" value="OMPdeCOase_dom"/>
</dbReference>
<dbReference type="SUPFAM" id="SSF51366">
    <property type="entry name" value="Ribulose-phoshate binding barrel"/>
    <property type="match status" value="1"/>
</dbReference>
<evidence type="ECO:0000256" key="1">
    <source>
        <dbReference type="ARBA" id="ARBA00002356"/>
    </source>
</evidence>
<feature type="binding site" evidence="9">
    <location>
        <begin position="59"/>
        <end position="68"/>
    </location>
    <ligand>
        <name>substrate</name>
    </ligand>
</feature>
<feature type="binding site" evidence="9 11">
    <location>
        <position position="209"/>
    </location>
    <ligand>
        <name>substrate</name>
    </ligand>
</feature>
<protein>
    <recommendedName>
        <fullName evidence="9">Orotidine 5'-phosphate decarboxylase</fullName>
        <ecNumber evidence="9">4.1.1.23</ecNumber>
    </recommendedName>
    <alternativeName>
        <fullName evidence="9">OMP decarboxylase</fullName>
        <shortName evidence="9">OMPDCase</shortName>
        <shortName evidence="9">OMPdecase</shortName>
    </alternativeName>
</protein>
<dbReference type="NCBIfam" id="TIGR01740">
    <property type="entry name" value="pyrF"/>
    <property type="match status" value="1"/>
</dbReference>
<keyword evidence="5 9" id="KW-0665">Pyrimidine biosynthesis</keyword>
<reference evidence="14 15" key="1">
    <citation type="submission" date="2018-12" db="EMBL/GenBank/DDBJ databases">
        <title>Legionella sp,whole genome shotgun sequence.</title>
        <authorList>
            <person name="Wu H."/>
        </authorList>
    </citation>
    <scope>NUCLEOTIDE SEQUENCE [LARGE SCALE GENOMIC DNA]</scope>
    <source>
        <strain evidence="15">km714</strain>
    </source>
</reference>
<sequence length="233" mass="25363">MSVKLIIALDFDNLHEAFKLVDQLNPNECALKVGNQMFTLFGPELIKALVAKKFKVFLDLKFHDIPNTVAHACKAAAELGVWMTNVHAAGGLTMLQAAREALHAYDSRPLLIAVTLLTSMSENEAAQTGLTAPLQEHVQKLALLAQKAGLDGVVSSALEVPTIKKNCGHKFLTVTPGIRLPSHAKDDQTRIVTPENAWQLGSDYLVIGRPVTRAPNPRKVIDELLLTCTYSHG</sequence>
<feature type="active site" description="For OMPdecase activity" evidence="10">
    <location>
        <position position="64"/>
    </location>
</feature>
<evidence type="ECO:0000256" key="3">
    <source>
        <dbReference type="ARBA" id="ARBA00011738"/>
    </source>
</evidence>
<comment type="function">
    <text evidence="1 9">Catalyzes the decarboxylation of orotidine 5'-monophosphate (OMP) to uridine 5'-monophosphate (UMP).</text>
</comment>
<evidence type="ECO:0000256" key="7">
    <source>
        <dbReference type="ARBA" id="ARBA00049157"/>
    </source>
</evidence>
<dbReference type="UniPathway" id="UPA00070">
    <property type="reaction ID" value="UER00120"/>
</dbReference>
<dbReference type="PANTHER" id="PTHR32119">
    <property type="entry name" value="OROTIDINE 5'-PHOSPHATE DECARBOXYLASE"/>
    <property type="match status" value="1"/>
</dbReference>
<dbReference type="GO" id="GO:0004590">
    <property type="term" value="F:orotidine-5'-phosphate decarboxylase activity"/>
    <property type="evidence" value="ECO:0007669"/>
    <property type="project" value="UniProtKB-UniRule"/>
</dbReference>
<feature type="binding site" evidence="9 11">
    <location>
        <position position="118"/>
    </location>
    <ligand>
        <name>substrate</name>
    </ligand>
</feature>
<evidence type="ECO:0000256" key="6">
    <source>
        <dbReference type="ARBA" id="ARBA00023239"/>
    </source>
</evidence>
<feature type="binding site" evidence="9 11">
    <location>
        <position position="10"/>
    </location>
    <ligand>
        <name>substrate</name>
    </ligand>
</feature>
<name>A0A3S0XU00_9GAMM</name>
<dbReference type="AlphaFoldDB" id="A0A3S0XU00"/>
<organism evidence="14 15">
    <name type="scientific">Legionella septentrionalis</name>
    <dbReference type="NCBI Taxonomy" id="2498109"/>
    <lineage>
        <taxon>Bacteria</taxon>
        <taxon>Pseudomonadati</taxon>
        <taxon>Pseudomonadota</taxon>
        <taxon>Gammaproteobacteria</taxon>
        <taxon>Legionellales</taxon>
        <taxon>Legionellaceae</taxon>
        <taxon>Legionella</taxon>
    </lineage>
</organism>
<dbReference type="InterPro" id="IPR047596">
    <property type="entry name" value="OMPdecase_bac"/>
</dbReference>
<evidence type="ECO:0000259" key="13">
    <source>
        <dbReference type="SMART" id="SM00934"/>
    </source>
</evidence>
<dbReference type="HAMAP" id="MF_01200_B">
    <property type="entry name" value="OMPdecase_type1_B"/>
    <property type="match status" value="1"/>
</dbReference>
<feature type="binding site" evidence="9 11">
    <location>
        <position position="208"/>
    </location>
    <ligand>
        <name>substrate</name>
    </ligand>
</feature>
<dbReference type="CDD" id="cd04725">
    <property type="entry name" value="OMP_decarboxylase_like"/>
    <property type="match status" value="1"/>
</dbReference>
<evidence type="ECO:0000256" key="12">
    <source>
        <dbReference type="RuleBase" id="RU000512"/>
    </source>
</evidence>
<dbReference type="GO" id="GO:0005829">
    <property type="term" value="C:cytosol"/>
    <property type="evidence" value="ECO:0007669"/>
    <property type="project" value="TreeGrafter"/>
</dbReference>
<evidence type="ECO:0000313" key="15">
    <source>
        <dbReference type="Proteomes" id="UP000288012"/>
    </source>
</evidence>
<dbReference type="InterPro" id="IPR013785">
    <property type="entry name" value="Aldolase_TIM"/>
</dbReference>
<evidence type="ECO:0000256" key="11">
    <source>
        <dbReference type="PIRSR" id="PIRSR614732-2"/>
    </source>
</evidence>
<feature type="binding site" evidence="9 11">
    <location>
        <position position="32"/>
    </location>
    <ligand>
        <name>substrate</name>
    </ligand>
</feature>
<dbReference type="InterPro" id="IPR014732">
    <property type="entry name" value="OMPdecase"/>
</dbReference>
<feature type="binding site" evidence="9 11">
    <location>
        <position position="188"/>
    </location>
    <ligand>
        <name>substrate</name>
    </ligand>
</feature>
<dbReference type="NCBIfam" id="NF001273">
    <property type="entry name" value="PRK00230.1"/>
    <property type="match status" value="1"/>
</dbReference>
<keyword evidence="15" id="KW-1185">Reference proteome</keyword>
<evidence type="ECO:0000256" key="9">
    <source>
        <dbReference type="HAMAP-Rule" id="MF_01200"/>
    </source>
</evidence>
<feature type="domain" description="Orotidine 5'-phosphate decarboxylase" evidence="13">
    <location>
        <begin position="4"/>
        <end position="224"/>
    </location>
</feature>
<dbReference type="Gene3D" id="3.20.20.70">
    <property type="entry name" value="Aldolase class I"/>
    <property type="match status" value="1"/>
</dbReference>
<feature type="active site" description="For OMPdecase activity" evidence="10">
    <location>
        <position position="59"/>
    </location>
</feature>
<feature type="binding site" evidence="9 11">
    <location>
        <position position="179"/>
    </location>
    <ligand>
        <name>substrate</name>
    </ligand>
</feature>
<dbReference type="EMBL" id="RZGR01000006">
    <property type="protein sequence ID" value="RUQ89712.1"/>
    <property type="molecule type" value="Genomic_DNA"/>
</dbReference>
<comment type="similarity">
    <text evidence="8 9">Belongs to the OMP decarboxylase family. Type 1 subfamily.</text>
</comment>
<dbReference type="PROSITE" id="PS00156">
    <property type="entry name" value="OMPDECASE"/>
    <property type="match status" value="1"/>
</dbReference>